<dbReference type="EMBL" id="JAMZEB010000002">
    <property type="protein sequence ID" value="MCP2356728.1"/>
    <property type="molecule type" value="Genomic_DNA"/>
</dbReference>
<dbReference type="PANTHER" id="PTHR31084:SF0">
    <property type="entry name" value="ALPHA-L-FUCOSIDASE 2"/>
    <property type="match status" value="1"/>
</dbReference>
<dbReference type="Gene3D" id="1.50.10.10">
    <property type="match status" value="1"/>
</dbReference>
<dbReference type="PIRSF" id="PIRSF007663">
    <property type="entry name" value="UCP007663"/>
    <property type="match status" value="1"/>
</dbReference>
<proteinExistence type="predicted"/>
<dbReference type="EC" id="3.2.1.51" evidence="5"/>
<name>A0A9X2GM05_9ACTN</name>
<evidence type="ECO:0000313" key="5">
    <source>
        <dbReference type="EMBL" id="MCP2356728.1"/>
    </source>
</evidence>
<evidence type="ECO:0000256" key="1">
    <source>
        <dbReference type="SAM" id="MobiDB-lite"/>
    </source>
</evidence>
<dbReference type="InterPro" id="IPR016518">
    <property type="entry name" value="Alpha-L-fucosidase"/>
</dbReference>
<dbReference type="InterPro" id="IPR027414">
    <property type="entry name" value="GH95_N_dom"/>
</dbReference>
<organism evidence="5 6">
    <name type="scientific">Nonomuraea thailandensis</name>
    <dbReference type="NCBI Taxonomy" id="1188745"/>
    <lineage>
        <taxon>Bacteria</taxon>
        <taxon>Bacillati</taxon>
        <taxon>Actinomycetota</taxon>
        <taxon>Actinomycetes</taxon>
        <taxon>Streptosporangiales</taxon>
        <taxon>Streptosporangiaceae</taxon>
        <taxon>Nonomuraea</taxon>
    </lineage>
</organism>
<protein>
    <submittedName>
        <fullName evidence="5">Alpha-L-fucosidase 2</fullName>
        <ecNumber evidence="5">3.2.1.51</ecNumber>
    </submittedName>
</protein>
<keyword evidence="6" id="KW-1185">Reference proteome</keyword>
<accession>A0A9X2GM05</accession>
<feature type="region of interest" description="Disordered" evidence="1">
    <location>
        <begin position="35"/>
        <end position="67"/>
    </location>
</feature>
<evidence type="ECO:0000259" key="3">
    <source>
        <dbReference type="Pfam" id="PF21307"/>
    </source>
</evidence>
<keyword evidence="5" id="KW-0326">Glycosidase</keyword>
<feature type="domain" description="Glycosyl hydrolase family 95 catalytic" evidence="4">
    <location>
        <begin position="285"/>
        <end position="698"/>
    </location>
</feature>
<dbReference type="GO" id="GO:0005975">
    <property type="term" value="P:carbohydrate metabolic process"/>
    <property type="evidence" value="ECO:0007669"/>
    <property type="project" value="InterPro"/>
</dbReference>
<dbReference type="Pfam" id="PF21307">
    <property type="entry name" value="Glyco_hydro_95_C"/>
    <property type="match status" value="1"/>
</dbReference>
<feature type="domain" description="Alpha fucosidase A-like C-terminal" evidence="3">
    <location>
        <begin position="700"/>
        <end position="739"/>
    </location>
</feature>
<dbReference type="RefSeq" id="WP_253743852.1">
    <property type="nucleotide sequence ID" value="NZ_BAABKA010000063.1"/>
</dbReference>
<dbReference type="Proteomes" id="UP001139648">
    <property type="component" value="Unassembled WGS sequence"/>
</dbReference>
<evidence type="ECO:0000259" key="4">
    <source>
        <dbReference type="Pfam" id="PF22124"/>
    </source>
</evidence>
<comment type="caution">
    <text evidence="5">The sequence shown here is derived from an EMBL/GenBank/DDBJ whole genome shotgun (WGS) entry which is preliminary data.</text>
</comment>
<dbReference type="InterPro" id="IPR008928">
    <property type="entry name" value="6-hairpin_glycosidase_sf"/>
</dbReference>
<dbReference type="PANTHER" id="PTHR31084">
    <property type="entry name" value="ALPHA-L-FUCOSIDASE 2"/>
    <property type="match status" value="1"/>
</dbReference>
<dbReference type="Pfam" id="PF22124">
    <property type="entry name" value="Glyco_hydro_95_cat"/>
    <property type="match status" value="1"/>
</dbReference>
<reference evidence="5" key="1">
    <citation type="submission" date="2022-06" db="EMBL/GenBank/DDBJ databases">
        <title>Sequencing the genomes of 1000 actinobacteria strains.</title>
        <authorList>
            <person name="Klenk H.-P."/>
        </authorList>
    </citation>
    <scope>NUCLEOTIDE SEQUENCE</scope>
    <source>
        <strain evidence="5">DSM 46694</strain>
    </source>
</reference>
<sequence>MDPFQKAEHLLRAPAPAAHWLEAFPLGNGRLGAMVRGTPGDEHLQLNDGTAWSGGPGSEEATSTADPRLAPAALAAARAALARGDAPEAERQLMALQGGWSQAYLPFADLHVEIENPGGAPAEGYGRQLDLSTATHEVSYRLAGAALRWTSFVSHPDGVLVLVLDADRPVSVRWRLASPLRVLGQEAHPSGAWLTVRLPSDMPPPHEPDLSPVWGEEALRGAVAARVVHDGEARPGRALRVRRFELVLATETTFTSIGRAPRGDAAGALTRAERRVARALGRGTAELAARHRQDHARLYDRVRLELDGPPEARALPTHERVLRAAAGPAGHDPSLAALLFAYGRYLAICSSRPGGLPSTLQGLWNDRLRPPWSSNYTINVNTEMNYWAAETADLGECLDPLVELVTALADRGRATARRLYGARGWVAHHNTDAWAFTSPVGRGHADPAWAFWPMGGVWLSWLLAERLRFGADERFARERAWPVLREAAAFCLDWLVRLPGGTLGTSPSTSPENHHLTPDGRHVAVGRSATMDLTLISGLFTRLSDLAERLHLSGDPVVVAARAALPLIPAPSAGRDGLVREWLDDPPQAERGHRHLSHLLFAYPGDTPPDARLRAAVARSLDDRQDDSTGWSLAWKLALWARLREPARVSRLLGLVLRPAPVEQAGERGGLYPNLFAAHPPFQIDGNLGYVAAVAEMLVQSHDDTITVLPAVPAEWRSGRVRGIVARPGVSVDVAWDTVAGRITVTELALTARRPAGRARVVVRTGDREGLIDLSAGGRVVVDPGTLTAGGESA</sequence>
<dbReference type="InterPro" id="IPR049053">
    <property type="entry name" value="AFCA-like_C"/>
</dbReference>
<feature type="domain" description="Glycosyl hydrolase family 95 N-terminal" evidence="2">
    <location>
        <begin position="14"/>
        <end position="253"/>
    </location>
</feature>
<evidence type="ECO:0000259" key="2">
    <source>
        <dbReference type="Pfam" id="PF14498"/>
    </source>
</evidence>
<gene>
    <name evidence="5" type="ORF">HD597_003748</name>
</gene>
<dbReference type="InterPro" id="IPR054363">
    <property type="entry name" value="GH95_cat"/>
</dbReference>
<keyword evidence="5" id="KW-0378">Hydrolase</keyword>
<dbReference type="Pfam" id="PF14498">
    <property type="entry name" value="Glyco_hyd_65N_2"/>
    <property type="match status" value="1"/>
</dbReference>
<dbReference type="SUPFAM" id="SSF48208">
    <property type="entry name" value="Six-hairpin glycosidases"/>
    <property type="match status" value="1"/>
</dbReference>
<dbReference type="GO" id="GO:0004560">
    <property type="term" value="F:alpha-L-fucosidase activity"/>
    <property type="evidence" value="ECO:0007669"/>
    <property type="project" value="UniProtKB-EC"/>
</dbReference>
<dbReference type="AlphaFoldDB" id="A0A9X2GM05"/>
<evidence type="ECO:0000313" key="6">
    <source>
        <dbReference type="Proteomes" id="UP001139648"/>
    </source>
</evidence>
<dbReference type="InterPro" id="IPR012341">
    <property type="entry name" value="6hp_glycosidase-like_sf"/>
</dbReference>